<evidence type="ECO:0000313" key="1">
    <source>
        <dbReference type="EMBL" id="QBK03563.1"/>
    </source>
</evidence>
<reference evidence="1 2" key="1">
    <citation type="submission" date="2018-07" db="EMBL/GenBank/DDBJ databases">
        <title>Exploring interactions and the metabolic potential of the ultra-small soil bacteria Hylemonella gracilis.</title>
        <authorList>
            <person name="Tyc O."/>
            <person name="Kulkarni P."/>
            <person name="Gawehns F."/>
            <person name="Hundscheid M."/>
            <person name="Zweers H."/>
            <person name="Garbeva P."/>
        </authorList>
    </citation>
    <scope>NUCLEOTIDE SEQUENCE [LARGE SCALE GENOMIC DNA]</scope>
    <source>
        <strain evidence="1 2">NS1</strain>
    </source>
</reference>
<dbReference type="KEGG" id="hgr:DW355_01180"/>
<evidence type="ECO:0000313" key="2">
    <source>
        <dbReference type="Proteomes" id="UP000292939"/>
    </source>
</evidence>
<proteinExistence type="predicted"/>
<dbReference type="EMBL" id="CP031395">
    <property type="protein sequence ID" value="QBK03563.1"/>
    <property type="molecule type" value="Genomic_DNA"/>
</dbReference>
<gene>
    <name evidence="1" type="ORF">DW355_01180</name>
</gene>
<protein>
    <submittedName>
        <fullName evidence="1">Uncharacterized protein</fullName>
    </submittedName>
</protein>
<accession>A0A4P6UFL2</accession>
<sequence length="105" mass="11939">MTTLTAAFLLVGCSVSSPSYRDQLGDNVRLEPALDSTYDYRLTLKGVIDFRYNSYERKDRVAMAEAILTPQCKRVIVLEETSIDGGTNFVGRQLITYFMKLKCER</sequence>
<dbReference type="Proteomes" id="UP000292939">
    <property type="component" value="Chromosome"/>
</dbReference>
<name>A0A4P6UFL2_9BURK</name>
<dbReference type="AlphaFoldDB" id="A0A4P6UFL2"/>
<organism evidence="1 2">
    <name type="scientific">Hylemonella gracilis</name>
    <dbReference type="NCBI Taxonomy" id="80880"/>
    <lineage>
        <taxon>Bacteria</taxon>
        <taxon>Pseudomonadati</taxon>
        <taxon>Pseudomonadota</taxon>
        <taxon>Betaproteobacteria</taxon>
        <taxon>Burkholderiales</taxon>
        <taxon>Comamonadaceae</taxon>
        <taxon>Hylemonella</taxon>
    </lineage>
</organism>